<organism evidence="1 2">
    <name type="scientific">Spraguea lophii (strain 42_110)</name>
    <name type="common">Microsporidian parasite</name>
    <dbReference type="NCBI Taxonomy" id="1358809"/>
    <lineage>
        <taxon>Eukaryota</taxon>
        <taxon>Fungi</taxon>
        <taxon>Fungi incertae sedis</taxon>
        <taxon>Microsporidia</taxon>
        <taxon>Spragueidae</taxon>
        <taxon>Spraguea</taxon>
    </lineage>
</organism>
<dbReference type="EMBL" id="ATCN01000090">
    <property type="protein sequence ID" value="EPR79837.1"/>
    <property type="molecule type" value="Genomic_DNA"/>
</dbReference>
<dbReference type="SUPFAM" id="SSF50370">
    <property type="entry name" value="Ricin B-like lectins"/>
    <property type="match status" value="1"/>
</dbReference>
<dbReference type="VEuPathDB" id="MicrosporidiaDB:SLOPH_538"/>
<evidence type="ECO:0000313" key="1">
    <source>
        <dbReference type="EMBL" id="EPR79837.1"/>
    </source>
</evidence>
<dbReference type="Proteomes" id="UP000014978">
    <property type="component" value="Unassembled WGS sequence"/>
</dbReference>
<protein>
    <submittedName>
        <fullName evidence="1">Uncharacterized protein</fullName>
    </submittedName>
</protein>
<comment type="caution">
    <text evidence="1">The sequence shown here is derived from an EMBL/GenBank/DDBJ whole genome shotgun (WGS) entry which is preliminary data.</text>
</comment>
<sequence>MFLYIYLVFSKYLLDGEYDITLSEDNKLKITRNDENIVLQESGSSVLLNNPDSIKFIDDNGDYNIAFADNHYLTVDNNNINITKDQNNKSRFEIKLSPRGYKIMSEDKCLTAKDDSSIVLEKCQDRNKNSLWNIKPKSQPSENIVTFNYKTESLPKHAHLGGRNNTPKADRFKEKRKHNILHHGGDYNLLEIQQSLN</sequence>
<reference evidence="2" key="1">
    <citation type="journal article" date="2013" name="PLoS Genet.">
        <title>The genome of Spraguea lophii and the basis of host-microsporidian interactions.</title>
        <authorList>
            <person name="Campbell S.E."/>
            <person name="Williams T.A."/>
            <person name="Yousuf A."/>
            <person name="Soanes D.M."/>
            <person name="Paszkiewicz K.H."/>
            <person name="Williams B.A.P."/>
        </authorList>
    </citation>
    <scope>NUCLEOTIDE SEQUENCE [LARGE SCALE GENOMIC DNA]</scope>
    <source>
        <strain evidence="2">42_110</strain>
    </source>
</reference>
<evidence type="ECO:0000313" key="2">
    <source>
        <dbReference type="Proteomes" id="UP000014978"/>
    </source>
</evidence>
<dbReference type="AlphaFoldDB" id="S7WDK0"/>
<gene>
    <name evidence="1" type="ORF">SLOPH_538</name>
</gene>
<keyword evidence="2" id="KW-1185">Reference proteome</keyword>
<dbReference type="HOGENOM" id="CLU_1384975_0_0_1"/>
<accession>S7WDK0</accession>
<name>S7WDK0_SPRLO</name>
<dbReference type="InterPro" id="IPR035992">
    <property type="entry name" value="Ricin_B-like_lectins"/>
</dbReference>
<dbReference type="InParanoid" id="S7WDK0"/>
<proteinExistence type="predicted"/>